<feature type="compositionally biased region" description="Basic and acidic residues" evidence="2">
    <location>
        <begin position="1"/>
        <end position="11"/>
    </location>
</feature>
<sequence>MAAAAAEDHGRRQGRRGQPARHLRAIGRAVRGRSRPIAGRRDGPVASAWRARTAPGSARGEVPHMTTSLRVVIVEDDAVISRVYATLIRAMPHFTVVGTARTAASGWTSIDTLQPHLVLLDYGLPGGASGVDLLRRIRAEGRRVEVIAITAHSSTDLVRESMRLGVVDYLVKPFTEDRLRQVLSKCVSIFAQATSTALTQEDVDRTRKLVAPAKPYIPAELSADKLDTVRGVLRAAAGPLSAEDVANRIDSSRVTARRYLEFLVSLHEVDVDHAADKPGRPRKLYVARARHGEK</sequence>
<dbReference type="SMART" id="SM00448">
    <property type="entry name" value="REC"/>
    <property type="match status" value="1"/>
</dbReference>
<proteinExistence type="predicted"/>
<dbReference type="EMBL" id="WBMS02000016">
    <property type="protein sequence ID" value="MWA02957.1"/>
    <property type="molecule type" value="Genomic_DNA"/>
</dbReference>
<dbReference type="AlphaFoldDB" id="A0A6I4MG34"/>
<dbReference type="Pfam" id="PF20714">
    <property type="entry name" value="HTH_64"/>
    <property type="match status" value="1"/>
</dbReference>
<dbReference type="PROSITE" id="PS50110">
    <property type="entry name" value="RESPONSE_REGULATORY"/>
    <property type="match status" value="1"/>
</dbReference>
<feature type="region of interest" description="Disordered" evidence="2">
    <location>
        <begin position="1"/>
        <end position="61"/>
    </location>
</feature>
<keyword evidence="5" id="KW-1185">Reference proteome</keyword>
<evidence type="ECO:0000256" key="2">
    <source>
        <dbReference type="SAM" id="MobiDB-lite"/>
    </source>
</evidence>
<dbReference type="Pfam" id="PF00072">
    <property type="entry name" value="Response_reg"/>
    <property type="match status" value="1"/>
</dbReference>
<feature type="domain" description="Response regulatory" evidence="3">
    <location>
        <begin position="70"/>
        <end position="187"/>
    </location>
</feature>
<dbReference type="InterPro" id="IPR048714">
    <property type="entry name" value="DpiA-like_HTH"/>
</dbReference>
<comment type="caution">
    <text evidence="4">The sequence shown here is derived from an EMBL/GenBank/DDBJ whole genome shotgun (WGS) entry which is preliminary data.</text>
</comment>
<protein>
    <submittedName>
        <fullName evidence="4">Response regulator</fullName>
    </submittedName>
</protein>
<evidence type="ECO:0000313" key="5">
    <source>
        <dbReference type="Proteomes" id="UP000462055"/>
    </source>
</evidence>
<dbReference type="Proteomes" id="UP000462055">
    <property type="component" value="Unassembled WGS sequence"/>
</dbReference>
<gene>
    <name evidence="4" type="ORF">F8568_021765</name>
</gene>
<dbReference type="PANTHER" id="PTHR45526:SF1">
    <property type="entry name" value="TRANSCRIPTIONAL REGULATORY PROTEIN DCUR-RELATED"/>
    <property type="match status" value="1"/>
</dbReference>
<feature type="modified residue" description="4-aspartylphosphate" evidence="1">
    <location>
        <position position="121"/>
    </location>
</feature>
<feature type="compositionally biased region" description="Basic residues" evidence="2">
    <location>
        <begin position="12"/>
        <end position="34"/>
    </location>
</feature>
<dbReference type="GO" id="GO:0000156">
    <property type="term" value="F:phosphorelay response regulator activity"/>
    <property type="evidence" value="ECO:0007669"/>
    <property type="project" value="TreeGrafter"/>
</dbReference>
<dbReference type="SUPFAM" id="SSF52172">
    <property type="entry name" value="CheY-like"/>
    <property type="match status" value="1"/>
</dbReference>
<dbReference type="InterPro" id="IPR011006">
    <property type="entry name" value="CheY-like_superfamily"/>
</dbReference>
<dbReference type="InterPro" id="IPR051271">
    <property type="entry name" value="2C-system_Tx_regulators"/>
</dbReference>
<evidence type="ECO:0000256" key="1">
    <source>
        <dbReference type="PROSITE-ProRule" id="PRU00169"/>
    </source>
</evidence>
<evidence type="ECO:0000259" key="3">
    <source>
        <dbReference type="PROSITE" id="PS50110"/>
    </source>
</evidence>
<accession>A0A6I4MG34</accession>
<dbReference type="PANTHER" id="PTHR45526">
    <property type="entry name" value="TRANSCRIPTIONAL REGULATORY PROTEIN DPIA"/>
    <property type="match status" value="1"/>
</dbReference>
<dbReference type="InterPro" id="IPR001789">
    <property type="entry name" value="Sig_transdc_resp-reg_receiver"/>
</dbReference>
<dbReference type="Gene3D" id="3.40.50.2300">
    <property type="match status" value="1"/>
</dbReference>
<organism evidence="4 5">
    <name type="scientific">Actinomadura physcomitrii</name>
    <dbReference type="NCBI Taxonomy" id="2650748"/>
    <lineage>
        <taxon>Bacteria</taxon>
        <taxon>Bacillati</taxon>
        <taxon>Actinomycetota</taxon>
        <taxon>Actinomycetes</taxon>
        <taxon>Streptosporangiales</taxon>
        <taxon>Thermomonosporaceae</taxon>
        <taxon>Actinomadura</taxon>
    </lineage>
</organism>
<evidence type="ECO:0000313" key="4">
    <source>
        <dbReference type="EMBL" id="MWA02957.1"/>
    </source>
</evidence>
<keyword evidence="1" id="KW-0597">Phosphoprotein</keyword>
<name>A0A6I4MG34_9ACTN</name>
<reference evidence="4" key="1">
    <citation type="submission" date="2019-12" db="EMBL/GenBank/DDBJ databases">
        <title>Actinomadura physcomitrii sp. nov., a novel actinomycete isolated from moss [Physcomitrium sphaericum (Ludw) Fuernr].</title>
        <authorList>
            <person name="Zhuang X."/>
        </authorList>
    </citation>
    <scope>NUCLEOTIDE SEQUENCE [LARGE SCALE GENOMIC DNA]</scope>
    <source>
        <strain evidence="4">LD22</strain>
    </source>
</reference>